<gene>
    <name evidence="1" type="ORF">WN71_030815</name>
</gene>
<dbReference type="GO" id="GO:0003824">
    <property type="term" value="F:catalytic activity"/>
    <property type="evidence" value="ECO:0007669"/>
    <property type="project" value="InterPro"/>
</dbReference>
<dbReference type="EMBL" id="LAVA02000089">
    <property type="protein sequence ID" value="OIJ64041.1"/>
    <property type="molecule type" value="Genomic_DNA"/>
</dbReference>
<dbReference type="InterPro" id="IPR039556">
    <property type="entry name" value="ICL/PEPM"/>
</dbReference>
<keyword evidence="2" id="KW-1185">Reference proteome</keyword>
<dbReference type="CDD" id="cd00377">
    <property type="entry name" value="ICL_PEPM"/>
    <property type="match status" value="1"/>
</dbReference>
<dbReference type="PANTHER" id="PTHR42905">
    <property type="entry name" value="PHOSPHOENOLPYRUVATE CARBOXYLASE"/>
    <property type="match status" value="1"/>
</dbReference>
<evidence type="ECO:0000313" key="2">
    <source>
        <dbReference type="Proteomes" id="UP000034196"/>
    </source>
</evidence>
<evidence type="ECO:0008006" key="3">
    <source>
        <dbReference type="Google" id="ProtNLM"/>
    </source>
</evidence>
<reference evidence="1" key="1">
    <citation type="submission" date="2016-10" db="EMBL/GenBank/DDBJ databases">
        <title>Genome sequence of Streptomyces mangrovisoli MUSC 149.</title>
        <authorList>
            <person name="Lee L.-H."/>
            <person name="Ser H.-L."/>
        </authorList>
    </citation>
    <scope>NUCLEOTIDE SEQUENCE [LARGE SCALE GENOMIC DNA]</scope>
    <source>
        <strain evidence="1">MUSC 149</strain>
    </source>
</reference>
<comment type="caution">
    <text evidence="1">The sequence shown here is derived from an EMBL/GenBank/DDBJ whole genome shotgun (WGS) entry which is preliminary data.</text>
</comment>
<dbReference type="AlphaFoldDB" id="A0A1J4NNN3"/>
<evidence type="ECO:0000313" key="1">
    <source>
        <dbReference type="EMBL" id="OIJ64041.1"/>
    </source>
</evidence>
<dbReference type="Gene3D" id="3.20.20.60">
    <property type="entry name" value="Phosphoenolpyruvate-binding domains"/>
    <property type="match status" value="1"/>
</dbReference>
<protein>
    <recommendedName>
        <fullName evidence="3">Phosphonomutase</fullName>
    </recommendedName>
</protein>
<organism evidence="1 2">
    <name type="scientific">Streptomyces mangrovisoli</name>
    <dbReference type="NCBI Taxonomy" id="1428628"/>
    <lineage>
        <taxon>Bacteria</taxon>
        <taxon>Bacillati</taxon>
        <taxon>Actinomycetota</taxon>
        <taxon>Actinomycetes</taxon>
        <taxon>Kitasatosporales</taxon>
        <taxon>Streptomycetaceae</taxon>
        <taxon>Streptomyces</taxon>
    </lineage>
</organism>
<accession>A0A1J4NNN3</accession>
<proteinExistence type="predicted"/>
<sequence length="259" mass="27072">MTFKSLHQQPVPLLLPNAWDVSSALAYAAAGFPAIGTTSFGLAAAGGRPDGGRASQQATLALVEALRALPVHLTVDIEDGYSDDPEGVAAFAAGLRVAGINIEDSADGELVDPVVLVAKIAAIKRQAPELFVNARVDTYWFGRQATVERTLERARAYVAAGADGVFVPGTIAPADLRSLTGGVEAPVNVLAHPTLTLSELGELGVRRVSTGSLPYRAAVDAAVRVATDLRDGATPPAATSYHAMQERLVRFQETKPHEG</sequence>
<dbReference type="Proteomes" id="UP000034196">
    <property type="component" value="Unassembled WGS sequence"/>
</dbReference>
<name>A0A1J4NNN3_9ACTN</name>
<dbReference type="RefSeq" id="WP_046584404.1">
    <property type="nucleotide sequence ID" value="NZ_LAVA02000089.1"/>
</dbReference>
<dbReference type="STRING" id="1428628.WN71_030815"/>
<dbReference type="PANTHER" id="PTHR42905:SF16">
    <property type="entry name" value="CARBOXYPHOSPHONOENOLPYRUVATE PHOSPHONOMUTASE-LIKE PROTEIN (AFU_ORTHOLOGUE AFUA_5G07230)"/>
    <property type="match status" value="1"/>
</dbReference>
<dbReference type="InterPro" id="IPR040442">
    <property type="entry name" value="Pyrv_kinase-like_dom_sf"/>
</dbReference>
<dbReference type="SUPFAM" id="SSF51621">
    <property type="entry name" value="Phosphoenolpyruvate/pyruvate domain"/>
    <property type="match status" value="1"/>
</dbReference>
<dbReference type="Pfam" id="PF13714">
    <property type="entry name" value="PEP_mutase"/>
    <property type="match status" value="1"/>
</dbReference>
<dbReference type="OrthoDB" id="9780430at2"/>
<dbReference type="InterPro" id="IPR015813">
    <property type="entry name" value="Pyrv/PenolPyrv_kinase-like_dom"/>
</dbReference>